<dbReference type="Proteomes" id="UP000423274">
    <property type="component" value="Plasmid pLCAKO.1"/>
</dbReference>
<sequence length="83" mass="9315">MILEALFRLFFGLVDTFLGFLPDTDVHVDLSGLSAVSDFFGYANTFIDLNVVFACVGLALVVLNWSFFARIFNFVIRKIPFIG</sequence>
<protein>
    <submittedName>
        <fullName evidence="2">Uncharacterized protein</fullName>
    </submittedName>
</protein>
<dbReference type="EMBL" id="CP022955">
    <property type="protein sequence ID" value="QGV19708.1"/>
    <property type="molecule type" value="Genomic_DNA"/>
</dbReference>
<name>A0AAP9KX14_LACPA</name>
<keyword evidence="2" id="KW-0614">Plasmid</keyword>
<evidence type="ECO:0000313" key="3">
    <source>
        <dbReference type="Proteomes" id="UP000423274"/>
    </source>
</evidence>
<dbReference type="RefSeq" id="WP_156657041.1">
    <property type="nucleotide sequence ID" value="NZ_CP022955.1"/>
</dbReference>
<feature type="transmembrane region" description="Helical" evidence="1">
    <location>
        <begin position="42"/>
        <end position="68"/>
    </location>
</feature>
<feature type="transmembrane region" description="Helical" evidence="1">
    <location>
        <begin position="5"/>
        <end position="22"/>
    </location>
</feature>
<geneLocation type="plasmid" evidence="3">
    <name>plcako.1</name>
</geneLocation>
<organism evidence="2 3">
    <name type="scientific">Lacticaseibacillus paracasei subsp. paracasei</name>
    <dbReference type="NCBI Taxonomy" id="47714"/>
    <lineage>
        <taxon>Bacteria</taxon>
        <taxon>Bacillati</taxon>
        <taxon>Bacillota</taxon>
        <taxon>Bacilli</taxon>
        <taxon>Lactobacillales</taxon>
        <taxon>Lactobacillaceae</taxon>
        <taxon>Lacticaseibacillus</taxon>
    </lineage>
</organism>
<dbReference type="AlphaFoldDB" id="A0AAP9KX14"/>
<keyword evidence="1" id="KW-0812">Transmembrane</keyword>
<keyword evidence="1" id="KW-0472">Membrane</keyword>
<evidence type="ECO:0000313" key="2">
    <source>
        <dbReference type="EMBL" id="QGV19708.1"/>
    </source>
</evidence>
<reference evidence="2 3" key="1">
    <citation type="submission" date="2017-08" db="EMBL/GenBank/DDBJ databases">
        <title>Genome sequence, comparative genomics and functional analysis of the highly adhesive Lactobacillus parcasei Kobulty strain.</title>
        <authorList>
            <person name="Koryszewska-Baginska A."/>
            <person name="Grynberg M."/>
            <person name="Aleksandrzak-Piekarczyk T."/>
        </authorList>
    </citation>
    <scope>NUCLEOTIDE SEQUENCE [LARGE SCALE GENOMIC DNA]</scope>
    <source>
        <strain evidence="2 3">IBB3423</strain>
        <plasmid evidence="3">plcako.1</plasmid>
    </source>
</reference>
<proteinExistence type="predicted"/>
<gene>
    <name evidence="2" type="ORF">LCAKO_1p06</name>
</gene>
<accession>A0AAP9KX14</accession>
<evidence type="ECO:0000256" key="1">
    <source>
        <dbReference type="SAM" id="Phobius"/>
    </source>
</evidence>
<keyword evidence="1" id="KW-1133">Transmembrane helix</keyword>